<dbReference type="InterPro" id="IPR001845">
    <property type="entry name" value="HTH_ArsR_DNA-bd_dom"/>
</dbReference>
<dbReference type="PROSITE" id="PS50987">
    <property type="entry name" value="HTH_ARSR_2"/>
    <property type="match status" value="1"/>
</dbReference>
<feature type="domain" description="HTH arsR-type" evidence="1">
    <location>
        <begin position="1"/>
        <end position="95"/>
    </location>
</feature>
<dbReference type="PANTHER" id="PTHR38600">
    <property type="entry name" value="TRANSCRIPTIONAL REGULATORY PROTEIN"/>
    <property type="match status" value="1"/>
</dbReference>
<comment type="caution">
    <text evidence="2">The sequence shown here is derived from an EMBL/GenBank/DDBJ whole genome shotgun (WGS) entry which is preliminary data.</text>
</comment>
<dbReference type="PANTHER" id="PTHR38600:SF2">
    <property type="entry name" value="SLL0088 PROTEIN"/>
    <property type="match status" value="1"/>
</dbReference>
<dbReference type="GO" id="GO:0003700">
    <property type="term" value="F:DNA-binding transcription factor activity"/>
    <property type="evidence" value="ECO:0007669"/>
    <property type="project" value="InterPro"/>
</dbReference>
<gene>
    <name evidence="2" type="ORF">GTZ93_32860</name>
</gene>
<evidence type="ECO:0000259" key="1">
    <source>
        <dbReference type="PROSITE" id="PS50987"/>
    </source>
</evidence>
<sequence length="112" mass="12577">MVQSQVALDRTFAALSDPTRRAILLRLGGGTGTSIGSLSEHFEMTLTGFQKHVRILEEAGLVTTEKVGRVRQCKLGPKRLEDVAKWMATYRTMLEQRLDNLEDFLERTKGTP</sequence>
<reference evidence="2 3" key="1">
    <citation type="submission" date="2020-01" db="EMBL/GenBank/DDBJ databases">
        <title>The draft genome sequence of Corallococcus exiguus DSM 14696.</title>
        <authorList>
            <person name="Zhang X."/>
            <person name="Zhu H."/>
        </authorList>
    </citation>
    <scope>NUCLEOTIDE SEQUENCE [LARGE SCALE GENOMIC DNA]</scope>
    <source>
        <strain evidence="2 3">DSM 14696</strain>
    </source>
</reference>
<dbReference type="Proteomes" id="UP000537825">
    <property type="component" value="Unassembled WGS sequence"/>
</dbReference>
<accession>A0A7X4YFR4</accession>
<organism evidence="2 3">
    <name type="scientific">Corallococcus exiguus</name>
    <dbReference type="NCBI Taxonomy" id="83462"/>
    <lineage>
        <taxon>Bacteria</taxon>
        <taxon>Pseudomonadati</taxon>
        <taxon>Myxococcota</taxon>
        <taxon>Myxococcia</taxon>
        <taxon>Myxococcales</taxon>
        <taxon>Cystobacterineae</taxon>
        <taxon>Myxococcaceae</taxon>
        <taxon>Corallococcus</taxon>
    </lineage>
</organism>
<dbReference type="SMART" id="SM00418">
    <property type="entry name" value="HTH_ARSR"/>
    <property type="match status" value="1"/>
</dbReference>
<dbReference type="Pfam" id="PF12840">
    <property type="entry name" value="HTH_20"/>
    <property type="match status" value="1"/>
</dbReference>
<dbReference type="InterPro" id="IPR036388">
    <property type="entry name" value="WH-like_DNA-bd_sf"/>
</dbReference>
<name>A0A7X4YFR4_9BACT</name>
<dbReference type="EMBL" id="JAAAPK010000011">
    <property type="protein sequence ID" value="NBC44603.1"/>
    <property type="molecule type" value="Genomic_DNA"/>
</dbReference>
<dbReference type="InterPro" id="IPR011991">
    <property type="entry name" value="ArsR-like_HTH"/>
</dbReference>
<dbReference type="SUPFAM" id="SSF46785">
    <property type="entry name" value="Winged helix' DNA-binding domain"/>
    <property type="match status" value="1"/>
</dbReference>
<dbReference type="CDD" id="cd00090">
    <property type="entry name" value="HTH_ARSR"/>
    <property type="match status" value="1"/>
</dbReference>
<protein>
    <submittedName>
        <fullName evidence="2">Metalloregulator ArsR/SmtB family transcription factor</fullName>
    </submittedName>
</protein>
<dbReference type="RefSeq" id="WP_126932742.1">
    <property type="nucleotide sequence ID" value="NZ_CBCSLE010000124.1"/>
</dbReference>
<dbReference type="NCBIfam" id="NF033788">
    <property type="entry name" value="HTH_metalloreg"/>
    <property type="match status" value="1"/>
</dbReference>
<evidence type="ECO:0000313" key="3">
    <source>
        <dbReference type="Proteomes" id="UP000537825"/>
    </source>
</evidence>
<evidence type="ECO:0000313" key="2">
    <source>
        <dbReference type="EMBL" id="NBC44603.1"/>
    </source>
</evidence>
<dbReference type="PRINTS" id="PR00778">
    <property type="entry name" value="HTHARSR"/>
</dbReference>
<proteinExistence type="predicted"/>
<dbReference type="Gene3D" id="1.10.10.10">
    <property type="entry name" value="Winged helix-like DNA-binding domain superfamily/Winged helix DNA-binding domain"/>
    <property type="match status" value="1"/>
</dbReference>
<dbReference type="AlphaFoldDB" id="A0A7X4YFR4"/>
<keyword evidence="3" id="KW-1185">Reference proteome</keyword>
<dbReference type="InterPro" id="IPR036390">
    <property type="entry name" value="WH_DNA-bd_sf"/>
</dbReference>